<feature type="transmembrane region" description="Helical" evidence="3">
    <location>
        <begin position="7"/>
        <end position="27"/>
    </location>
</feature>
<dbReference type="SUPFAM" id="SSF55874">
    <property type="entry name" value="ATPase domain of HSP90 chaperone/DNA topoisomerase II/histidine kinase"/>
    <property type="match status" value="1"/>
</dbReference>
<evidence type="ECO:0000313" key="6">
    <source>
        <dbReference type="EMBL" id="CAH2763656.1"/>
    </source>
</evidence>
<dbReference type="InterPro" id="IPR036890">
    <property type="entry name" value="HATPase_C_sf"/>
</dbReference>
<evidence type="ECO:0000313" key="7">
    <source>
        <dbReference type="Proteomes" id="UP001154095"/>
    </source>
</evidence>
<feature type="transmembrane region" description="Helical" evidence="3">
    <location>
        <begin position="145"/>
        <end position="167"/>
    </location>
</feature>
<dbReference type="AlphaFoldDB" id="A0AAU9VFY3"/>
<evidence type="ECO:0000256" key="3">
    <source>
        <dbReference type="SAM" id="Phobius"/>
    </source>
</evidence>
<keyword evidence="1 5" id="KW-0808">Transferase</keyword>
<organism evidence="5 8">
    <name type="scientific">Erysipelothrix amsterdamensis</name>
    <dbReference type="NCBI Taxonomy" id="2929157"/>
    <lineage>
        <taxon>Bacteria</taxon>
        <taxon>Bacillati</taxon>
        <taxon>Bacillota</taxon>
        <taxon>Erysipelotrichia</taxon>
        <taxon>Erysipelotrichales</taxon>
        <taxon>Erysipelotrichaceae</taxon>
        <taxon>Erysipelothrix</taxon>
    </lineage>
</organism>
<keyword evidence="1 5" id="KW-0418">Kinase</keyword>
<proteinExistence type="predicted"/>
<reference evidence="5" key="1">
    <citation type="submission" date="2022-04" db="EMBL/GenBank/DDBJ databases">
        <authorList>
            <person name="Forde T."/>
        </authorList>
    </citation>
    <scope>NUCLEOTIDE SEQUENCE</scope>
    <source>
        <strain evidence="5">A18Y016a</strain>
        <strain evidence="6">A18Y020d</strain>
    </source>
</reference>
<evidence type="ECO:0000313" key="8">
    <source>
        <dbReference type="Proteomes" id="UP001154111"/>
    </source>
</evidence>
<evidence type="ECO:0000259" key="4">
    <source>
        <dbReference type="PROSITE" id="PS50109"/>
    </source>
</evidence>
<dbReference type="Proteomes" id="UP001154095">
    <property type="component" value="Chromosome"/>
</dbReference>
<dbReference type="RefSeq" id="WP_254006889.1">
    <property type="nucleotide sequence ID" value="NZ_OW659477.1"/>
</dbReference>
<protein>
    <submittedName>
        <fullName evidence="5">HAMP domain-containing histidine kinase</fullName>
    </submittedName>
</protein>
<keyword evidence="3" id="KW-0472">Membrane</keyword>
<dbReference type="EMBL" id="OW659496">
    <property type="protein sequence ID" value="CAH2763656.1"/>
    <property type="molecule type" value="Genomic_DNA"/>
</dbReference>
<keyword evidence="7" id="KW-1185">Reference proteome</keyword>
<dbReference type="Gene3D" id="3.30.565.10">
    <property type="entry name" value="Histidine kinase-like ATPase, C-terminal domain"/>
    <property type="match status" value="1"/>
</dbReference>
<dbReference type="GO" id="GO:0016301">
    <property type="term" value="F:kinase activity"/>
    <property type="evidence" value="ECO:0007669"/>
    <property type="project" value="UniProtKB-KW"/>
</dbReference>
<evidence type="ECO:0000313" key="5">
    <source>
        <dbReference type="EMBL" id="CAH2760389.1"/>
    </source>
</evidence>
<gene>
    <name evidence="5" type="ORF">ERYAMS2_00012</name>
    <name evidence="6" type="ORF">ERYAMS_01570</name>
</gene>
<dbReference type="EMBL" id="OW659477">
    <property type="protein sequence ID" value="CAH2760389.1"/>
    <property type="molecule type" value="Genomic_DNA"/>
</dbReference>
<sequence>MKHSKSSFLFGIALSVGYVVIIAYYVINLSNLPAQYRLEESKAVEKIEAEVSKSVDDYALTKENQFGTLAARYPLDLLVIENQKTIYQSSIALDDRNFFDIVSSKAVLYEAKGNLNSHEDDYQFFIRLYNFPDDIYLMPFLAKQIIILSFSFIIITLAFFFIMNSLIQPLKKAKVSLEHLQNYEFDQIKASDDVINQRLSNVSSQIDNAMIQASHRYTDFEKDLEISRQRLNNALVVSRSFVHDLKTPVHQQLMINELVIDNTNPSDTPSSVASMNIKHSTKLMERINEILKVLNQDNLTLEKNISNFDLIALTYTTLRSFGQSFSKKALMIDIDGPESLNIESNKVILQLLIHNLMSNIGHYALPESTVFISIRELSNSVEMIYENESSLKNLDRMKKSEFLFNVLNEDKEHQHSSGNGLFLIKDLANLAHGSYNLKTNNKNVFITITLPKERGEDDEETH</sequence>
<keyword evidence="2" id="KW-0902">Two-component regulatory system</keyword>
<dbReference type="PROSITE" id="PS50109">
    <property type="entry name" value="HIS_KIN"/>
    <property type="match status" value="1"/>
</dbReference>
<accession>A0AAU9VFY3</accession>
<dbReference type="Proteomes" id="UP001154111">
    <property type="component" value="Chromosome"/>
</dbReference>
<dbReference type="GO" id="GO:0000160">
    <property type="term" value="P:phosphorelay signal transduction system"/>
    <property type="evidence" value="ECO:0007669"/>
    <property type="project" value="UniProtKB-KW"/>
</dbReference>
<keyword evidence="3" id="KW-0812">Transmembrane</keyword>
<name>A0AAU9VFY3_9FIRM</name>
<evidence type="ECO:0000256" key="2">
    <source>
        <dbReference type="ARBA" id="ARBA00023012"/>
    </source>
</evidence>
<keyword evidence="3" id="KW-1133">Transmembrane helix</keyword>
<evidence type="ECO:0000256" key="1">
    <source>
        <dbReference type="ARBA" id="ARBA00022777"/>
    </source>
</evidence>
<feature type="domain" description="Histidine kinase" evidence="4">
    <location>
        <begin position="240"/>
        <end position="454"/>
    </location>
</feature>
<dbReference type="InterPro" id="IPR005467">
    <property type="entry name" value="His_kinase_dom"/>
</dbReference>